<dbReference type="Proteomes" id="UP001642484">
    <property type="component" value="Unassembled WGS sequence"/>
</dbReference>
<proteinExistence type="predicted"/>
<dbReference type="InterPro" id="IPR000073">
    <property type="entry name" value="AB_hydrolase_1"/>
</dbReference>
<sequence>MAPAASTARSTALANTGFRRRVILGAAVCGIAAFGLRLAAVKLQNALLYHPRPIQGDPYYEKVVSQTSQQLQRRGYRVQELKYTVRNQTQKAFLVRPEQHKPAPLWLVFGGNAMVSADWLPFCESILSFKDAGVAQPSFLLVDYPGYGDNGGEPSPSSTLEASQQALEQVLRELAESPPQSVNLLGHSLGAAAASQLAAKLARSDTYKLPPGRLVLSSPFLSIDAMAAVIFGFIPPWVLRTLVTHRWNNAEMVPKAALGGWEVSIIHPKLDEIVPVRHGEELFESIQAQGKECKLLKPEGCGHNDCVFAALRTYAQVLGLSRL</sequence>
<dbReference type="PANTHER" id="PTHR12277">
    <property type="entry name" value="ALPHA/BETA HYDROLASE DOMAIN-CONTAINING PROTEIN"/>
    <property type="match status" value="1"/>
</dbReference>
<feature type="domain" description="AB hydrolase-1" evidence="1">
    <location>
        <begin position="114"/>
        <end position="254"/>
    </location>
</feature>
<organism evidence="2 3">
    <name type="scientific">Durusdinium trenchii</name>
    <dbReference type="NCBI Taxonomy" id="1381693"/>
    <lineage>
        <taxon>Eukaryota</taxon>
        <taxon>Sar</taxon>
        <taxon>Alveolata</taxon>
        <taxon>Dinophyceae</taxon>
        <taxon>Suessiales</taxon>
        <taxon>Symbiodiniaceae</taxon>
        <taxon>Durusdinium</taxon>
    </lineage>
</organism>
<dbReference type="EMBL" id="CAXAMN010009557">
    <property type="protein sequence ID" value="CAK9029159.1"/>
    <property type="molecule type" value="Genomic_DNA"/>
</dbReference>
<accession>A0ABP0KQK2</accession>
<evidence type="ECO:0000313" key="3">
    <source>
        <dbReference type="Proteomes" id="UP001642484"/>
    </source>
</evidence>
<protein>
    <recommendedName>
        <fullName evidence="1">AB hydrolase-1 domain-containing protein</fullName>
    </recommendedName>
</protein>
<evidence type="ECO:0000313" key="2">
    <source>
        <dbReference type="EMBL" id="CAK9029159.1"/>
    </source>
</evidence>
<keyword evidence="3" id="KW-1185">Reference proteome</keyword>
<name>A0ABP0KQK2_9DINO</name>
<dbReference type="SUPFAM" id="SSF53474">
    <property type="entry name" value="alpha/beta-Hydrolases"/>
    <property type="match status" value="1"/>
</dbReference>
<dbReference type="Pfam" id="PF12697">
    <property type="entry name" value="Abhydrolase_6"/>
    <property type="match status" value="1"/>
</dbReference>
<comment type="caution">
    <text evidence="2">The sequence shown here is derived from an EMBL/GenBank/DDBJ whole genome shotgun (WGS) entry which is preliminary data.</text>
</comment>
<reference evidence="2 3" key="1">
    <citation type="submission" date="2024-02" db="EMBL/GenBank/DDBJ databases">
        <authorList>
            <person name="Chen Y."/>
            <person name="Shah S."/>
            <person name="Dougan E. K."/>
            <person name="Thang M."/>
            <person name="Chan C."/>
        </authorList>
    </citation>
    <scope>NUCLEOTIDE SEQUENCE [LARGE SCALE GENOMIC DNA]</scope>
</reference>
<dbReference type="PANTHER" id="PTHR12277:SF81">
    <property type="entry name" value="PROTEIN ABHD13"/>
    <property type="match status" value="1"/>
</dbReference>
<dbReference type="InterPro" id="IPR029058">
    <property type="entry name" value="AB_hydrolase_fold"/>
</dbReference>
<gene>
    <name evidence="2" type="ORF">CCMP2556_LOCUS17385</name>
</gene>
<evidence type="ECO:0000259" key="1">
    <source>
        <dbReference type="Pfam" id="PF12697"/>
    </source>
</evidence>
<dbReference type="Gene3D" id="3.40.50.1820">
    <property type="entry name" value="alpha/beta hydrolase"/>
    <property type="match status" value="1"/>
</dbReference>